<dbReference type="InterPro" id="IPR032427">
    <property type="entry name" value="P22_portal"/>
</dbReference>
<dbReference type="Pfam" id="PF16510">
    <property type="entry name" value="P22_portal"/>
    <property type="match status" value="1"/>
</dbReference>
<sequence>MIDSENPKLLELQDLMSDIDAQPDWRTSANKACSYYDGDQLPKDVVDKLNERGQPATVHNLVAPAVDGVLGMEAKTRTDLLVKADDPSEEFEQIAEAINSEFADACRLGRMDRARSEAYANQLKAGVGFVEAYRNPNLFGVKYKIKHVPRDEVYWDWFSKEPDFSDCRWVMRCRWIDVDELKTLVPNKADILKHMQGQWETFKDLSNVEGMPADLMSAYADFTGWTREQSEWLSENRKRVRLQIIYKREIKQKAVLQLNNGRTVLFNEKSQEHQMAVIMGKAKLTKGQVSEIKETWFAGPHHLGERPCTAPNGMFPLVPFWGYRKDANGEPYGLVSRAIPAQDEVNFRRMKLTWLLQAKRVIMDEDATNMSRDAVIEEVERPDGHITLNPDRRNHKSISEAFQVQQDFNIASQQFQVMQDSMQMIQDTMGIYGAFLGQESNATSGVAIANLVEQGATTLAEINDNYRLGCQLVGELLLGYIIEDMKGRENYAVQISDESKGSHKQVVLNEVDETGNINNDVTRMRSHIALAPIQQTHAYKSQLADRMMQVTAQLPPEVQVATIDMVLELSDVPNKAEFISRVRDALGVAKDPEDMTPEEQQQLQQQQAEQQQQKELAMREVLARVSKLEAEAQAKMAEMDKVQAEVQNKGANTGKTQAEMALLLQQLEAQQAELQGVRLQLAEQLQKEIDAIDL</sequence>
<evidence type="ECO:0000313" key="3">
    <source>
        <dbReference type="Proteomes" id="UP000235611"/>
    </source>
</evidence>
<evidence type="ECO:0000256" key="1">
    <source>
        <dbReference type="SAM" id="MobiDB-lite"/>
    </source>
</evidence>
<comment type="caution">
    <text evidence="2">The sequence shown here is derived from an EMBL/GenBank/DDBJ whole genome shotgun (WGS) entry which is preliminary data.</text>
</comment>
<feature type="region of interest" description="Disordered" evidence="1">
    <location>
        <begin position="592"/>
        <end position="612"/>
    </location>
</feature>
<gene>
    <name evidence="2" type="ORF">BCS93_11140</name>
</gene>
<protein>
    <submittedName>
        <fullName evidence="2">Portal protein</fullName>
    </submittedName>
</protein>
<reference evidence="3" key="1">
    <citation type="submission" date="2016-07" db="EMBL/GenBank/DDBJ databases">
        <title>Nontailed viruses are major unrecognized killers of bacteria in the ocean.</title>
        <authorList>
            <person name="Kauffman K."/>
            <person name="Hussain F."/>
            <person name="Yang J."/>
            <person name="Arevalo P."/>
            <person name="Brown J."/>
            <person name="Cutler M."/>
            <person name="Kelly L."/>
            <person name="Polz M.F."/>
        </authorList>
    </citation>
    <scope>NUCLEOTIDE SEQUENCE [LARGE SCALE GENOMIC DNA]</scope>
    <source>
        <strain evidence="3">10N.222.49.A5</strain>
    </source>
</reference>
<dbReference type="EMBL" id="MDBO01000075">
    <property type="protein sequence ID" value="PMP10222.1"/>
    <property type="molecule type" value="Genomic_DNA"/>
</dbReference>
<dbReference type="AlphaFoldDB" id="A0AAP8MVY6"/>
<organism evidence="2 3">
    <name type="scientific">Vibrio breoganii</name>
    <dbReference type="NCBI Taxonomy" id="553239"/>
    <lineage>
        <taxon>Bacteria</taxon>
        <taxon>Pseudomonadati</taxon>
        <taxon>Pseudomonadota</taxon>
        <taxon>Gammaproteobacteria</taxon>
        <taxon>Vibrionales</taxon>
        <taxon>Vibrionaceae</taxon>
        <taxon>Vibrio</taxon>
    </lineage>
</organism>
<dbReference type="RefSeq" id="WP_102477778.1">
    <property type="nucleotide sequence ID" value="NZ_MDBO01000075.1"/>
</dbReference>
<accession>A0AAP8MVY6</accession>
<evidence type="ECO:0000313" key="2">
    <source>
        <dbReference type="EMBL" id="PMP10222.1"/>
    </source>
</evidence>
<proteinExistence type="predicted"/>
<dbReference type="Proteomes" id="UP000235611">
    <property type="component" value="Unassembled WGS sequence"/>
</dbReference>
<feature type="compositionally biased region" description="Low complexity" evidence="1">
    <location>
        <begin position="598"/>
        <end position="612"/>
    </location>
</feature>
<name>A0AAP8MVY6_9VIBR</name>